<name>A0A1G1YQT9_9BACT</name>
<proteinExistence type="predicted"/>
<evidence type="ECO:0000313" key="2">
    <source>
        <dbReference type="Proteomes" id="UP000176512"/>
    </source>
</evidence>
<protein>
    <submittedName>
        <fullName evidence="1">Uncharacterized protein</fullName>
    </submittedName>
</protein>
<accession>A0A1G1YQT9</accession>
<comment type="caution">
    <text evidence="1">The sequence shown here is derived from an EMBL/GenBank/DDBJ whole genome shotgun (WGS) entry which is preliminary data.</text>
</comment>
<dbReference type="EMBL" id="MHIP01000039">
    <property type="protein sequence ID" value="OGY54000.1"/>
    <property type="molecule type" value="Genomic_DNA"/>
</dbReference>
<dbReference type="Proteomes" id="UP000176512">
    <property type="component" value="Unassembled WGS sequence"/>
</dbReference>
<gene>
    <name evidence="1" type="ORF">A3A24_03225</name>
</gene>
<dbReference type="AlphaFoldDB" id="A0A1G1YQT9"/>
<evidence type="ECO:0000313" key="1">
    <source>
        <dbReference type="EMBL" id="OGY54000.1"/>
    </source>
</evidence>
<reference evidence="1 2" key="1">
    <citation type="journal article" date="2016" name="Nat. Commun.">
        <title>Thousands of microbial genomes shed light on interconnected biogeochemical processes in an aquifer system.</title>
        <authorList>
            <person name="Anantharaman K."/>
            <person name="Brown C.T."/>
            <person name="Hug L.A."/>
            <person name="Sharon I."/>
            <person name="Castelle C.J."/>
            <person name="Probst A.J."/>
            <person name="Thomas B.C."/>
            <person name="Singh A."/>
            <person name="Wilkins M.J."/>
            <person name="Karaoz U."/>
            <person name="Brodie E.L."/>
            <person name="Williams K.H."/>
            <person name="Hubbard S.S."/>
            <person name="Banfield J.F."/>
        </authorList>
    </citation>
    <scope>NUCLEOTIDE SEQUENCE [LARGE SCALE GENOMIC DNA]</scope>
</reference>
<organism evidence="1 2">
    <name type="scientific">Candidatus Buchananbacteria bacterium RIFCSPLOWO2_01_FULL_46_12</name>
    <dbReference type="NCBI Taxonomy" id="1797546"/>
    <lineage>
        <taxon>Bacteria</taxon>
        <taxon>Candidatus Buchananiibacteriota</taxon>
    </lineage>
</organism>
<sequence length="60" mass="6725">MRAKADDTRLILNSKSEIIISKSPPLAGSSIFHQIRDLGKIGTNSNDQNLNYQNVLNFEH</sequence>